<evidence type="ECO:0000259" key="1">
    <source>
        <dbReference type="Pfam" id="PF12680"/>
    </source>
</evidence>
<feature type="domain" description="SnoaL-like" evidence="1">
    <location>
        <begin position="21"/>
        <end position="114"/>
    </location>
</feature>
<comment type="caution">
    <text evidence="2">The sequence shown here is derived from an EMBL/GenBank/DDBJ whole genome shotgun (WGS) entry which is preliminary data.</text>
</comment>
<gene>
    <name evidence="2" type="ORF">DXC51_04070</name>
</gene>
<proteinExistence type="predicted"/>
<dbReference type="AlphaFoldDB" id="A0A3E3IB43"/>
<keyword evidence="3" id="KW-1185">Reference proteome</keyword>
<dbReference type="Gene3D" id="3.10.450.50">
    <property type="match status" value="1"/>
</dbReference>
<dbReference type="InterPro" id="IPR037401">
    <property type="entry name" value="SnoaL-like"/>
</dbReference>
<accession>A0A3E3IB43</accession>
<dbReference type="SUPFAM" id="SSF54427">
    <property type="entry name" value="NTF2-like"/>
    <property type="match status" value="1"/>
</dbReference>
<organism evidence="2 3">
    <name type="scientific">Eisenbergiella massiliensis</name>
    <dbReference type="NCBI Taxonomy" id="1720294"/>
    <lineage>
        <taxon>Bacteria</taxon>
        <taxon>Bacillati</taxon>
        <taxon>Bacillota</taxon>
        <taxon>Clostridia</taxon>
        <taxon>Lachnospirales</taxon>
        <taxon>Lachnospiraceae</taxon>
        <taxon>Eisenbergiella</taxon>
    </lineage>
</organism>
<dbReference type="EMBL" id="QVLV01000002">
    <property type="protein sequence ID" value="RGE64253.1"/>
    <property type="molecule type" value="Genomic_DNA"/>
</dbReference>
<sequence length="139" mass="16228">MDKKGGIKAVSDIQQKEIFLENYWKAVLEQDEKTLPDFFREDALIRWHNTDEEFTVHEFIRANCEYPGEWDGCIQRMECAGDTMITAAHVHTKDGTLSFHVVSFFRMEDNRIISVDEYWGDDGPAPAWRLDKKIGRKIS</sequence>
<evidence type="ECO:0000313" key="2">
    <source>
        <dbReference type="EMBL" id="RGE64253.1"/>
    </source>
</evidence>
<dbReference type="Pfam" id="PF12680">
    <property type="entry name" value="SnoaL_2"/>
    <property type="match status" value="1"/>
</dbReference>
<reference evidence="2" key="1">
    <citation type="submission" date="2018-08" db="EMBL/GenBank/DDBJ databases">
        <title>A genome reference for cultivated species of the human gut microbiota.</title>
        <authorList>
            <person name="Zou Y."/>
            <person name="Xue W."/>
            <person name="Luo G."/>
        </authorList>
    </citation>
    <scope>NUCLEOTIDE SEQUENCE [LARGE SCALE GENOMIC DNA]</scope>
    <source>
        <strain evidence="2">TF05-5AC</strain>
    </source>
</reference>
<protein>
    <submittedName>
        <fullName evidence="2">Nuclear transport factor 2 family protein</fullName>
    </submittedName>
</protein>
<dbReference type="InterPro" id="IPR032710">
    <property type="entry name" value="NTF2-like_dom_sf"/>
</dbReference>
<name>A0A3E3IB43_9FIRM</name>
<dbReference type="Proteomes" id="UP000260812">
    <property type="component" value="Unassembled WGS sequence"/>
</dbReference>
<evidence type="ECO:0000313" key="3">
    <source>
        <dbReference type="Proteomes" id="UP000260812"/>
    </source>
</evidence>